<keyword evidence="3" id="KW-0812">Transmembrane</keyword>
<dbReference type="PANTHER" id="PTHR19328">
    <property type="entry name" value="HEDGEHOG-INTERACTING PROTEIN"/>
    <property type="match status" value="1"/>
</dbReference>
<evidence type="ECO:0000256" key="1">
    <source>
        <dbReference type="ARBA" id="ARBA00022729"/>
    </source>
</evidence>
<accession>A0ABX0ZVY3</accession>
<dbReference type="Gene3D" id="2.80.10.50">
    <property type="match status" value="1"/>
</dbReference>
<feature type="domain" description="CBM6" evidence="5">
    <location>
        <begin position="720"/>
        <end position="862"/>
    </location>
</feature>
<feature type="compositionally biased region" description="Basic and acidic residues" evidence="2">
    <location>
        <begin position="1"/>
        <end position="20"/>
    </location>
</feature>
<dbReference type="SMART" id="SM00606">
    <property type="entry name" value="CBD_IV"/>
    <property type="match status" value="1"/>
</dbReference>
<dbReference type="InterPro" id="IPR008979">
    <property type="entry name" value="Galactose-bd-like_sf"/>
</dbReference>
<evidence type="ECO:0000256" key="3">
    <source>
        <dbReference type="SAM" id="Phobius"/>
    </source>
</evidence>
<dbReference type="PANTHER" id="PTHR19328:SF75">
    <property type="entry name" value="ALDOSE SUGAR DEHYDROGENASE YLII"/>
    <property type="match status" value="1"/>
</dbReference>
<dbReference type="InterPro" id="IPR022409">
    <property type="entry name" value="PKD/Chitinase_dom"/>
</dbReference>
<dbReference type="CDD" id="cd00146">
    <property type="entry name" value="PKD"/>
    <property type="match status" value="1"/>
</dbReference>
<protein>
    <submittedName>
        <fullName evidence="6">Carbohydrate-binding protein</fullName>
    </submittedName>
</protein>
<dbReference type="InterPro" id="IPR011041">
    <property type="entry name" value="Quinoprot_gluc/sorb_DH_b-prop"/>
</dbReference>
<dbReference type="InterPro" id="IPR035986">
    <property type="entry name" value="PKD_dom_sf"/>
</dbReference>
<proteinExistence type="predicted"/>
<dbReference type="SUPFAM" id="SSF49785">
    <property type="entry name" value="Galactose-binding domain-like"/>
    <property type="match status" value="1"/>
</dbReference>
<evidence type="ECO:0000259" key="4">
    <source>
        <dbReference type="PROSITE" id="PS50093"/>
    </source>
</evidence>
<dbReference type="PROSITE" id="PS50093">
    <property type="entry name" value="PKD"/>
    <property type="match status" value="1"/>
</dbReference>
<dbReference type="SMART" id="SM00089">
    <property type="entry name" value="PKD"/>
    <property type="match status" value="1"/>
</dbReference>
<feature type="region of interest" description="Disordered" evidence="2">
    <location>
        <begin position="1"/>
        <end position="41"/>
    </location>
</feature>
<dbReference type="InterPro" id="IPR008999">
    <property type="entry name" value="Actin-crosslinking"/>
</dbReference>
<feature type="domain" description="PKD" evidence="4">
    <location>
        <begin position="526"/>
        <end position="607"/>
    </location>
</feature>
<dbReference type="Gene3D" id="2.60.120.260">
    <property type="entry name" value="Galactose-binding domain-like"/>
    <property type="match status" value="1"/>
</dbReference>
<dbReference type="Proteomes" id="UP000734511">
    <property type="component" value="Unassembled WGS sequence"/>
</dbReference>
<dbReference type="SUPFAM" id="SSF49299">
    <property type="entry name" value="PKD domain"/>
    <property type="match status" value="1"/>
</dbReference>
<dbReference type="CDD" id="cd04084">
    <property type="entry name" value="CBM6_xylanase-like"/>
    <property type="match status" value="1"/>
</dbReference>
<dbReference type="CDD" id="cd00257">
    <property type="entry name" value="beta-trefoil_FSCN-like"/>
    <property type="match status" value="1"/>
</dbReference>
<feature type="transmembrane region" description="Helical" evidence="3">
    <location>
        <begin position="47"/>
        <end position="66"/>
    </location>
</feature>
<keyword evidence="3" id="KW-0472">Membrane</keyword>
<dbReference type="EMBL" id="JAATEJ010000029">
    <property type="protein sequence ID" value="NJP47361.1"/>
    <property type="molecule type" value="Genomic_DNA"/>
</dbReference>
<evidence type="ECO:0000259" key="5">
    <source>
        <dbReference type="PROSITE" id="PS51175"/>
    </source>
</evidence>
<sequence>MTCPKRQSDRTTERPHDRTTSRSPSPPEETPVLPVDPRPRPRPGRRLRAWLALLVALLALPALAVLTTAPADAAAPHPAAAAPAVAGVPDSSFQKVLLNNSGGNPLQLDIAADGRVFFIDMLGDVRIINTGGTTVTAGHLDVFTANESGLLAMALDPAFTTDHWLYVYYSPSAASVDRLSRFTVNGSTLDMSSEKVLLEVPVQRAECCHHGAGMAMDHKNGNLWLSTGDNTNPFASDGYAPIDEQSGRAYWDAQRTSGNTNSLSGKVLRIHPEANGTYTVPAGNLFAPGTAKTRPEIYAMGYRNPFRLALDAKTGNPVVGNYGPDAGAADSARGPQNTVEWDLLTKPVNAGWPYCIGNNTPYIDYNFATKTSGRPFDCAGGPTNDSPNNTGLTKLPPATPATVWYHYSADPNNFPLLSGGAPMAGPVYRYDAALNSDRKWPQAMDGQAIFSEWNTSKVYTFHVKADSSGVDDIQTFLPSVAFKKPMDMKFGPDGALYMVEWGTGYGGNNADAGIYRIDYLNGGALPVAAASANRTSGPAPLAVNFSSSGSKDPAGGSLTYTWDFGDGATSTAANPGHTYTAVGNYTAVLTVTNAAGKSATASLAVTAGNTAPTLTINSPPNGGLFDWGDKVGFSVTVTDPEDGTVDCGQVKIQAILGHDTHGHPLDQYTGCSATVSTTLSNGHSDGDNVFYVIEASYTDKGGAGGAAPLTGRAQITLQPKHKQAEFFTDTGRASDGQGTDTPGVTVENGADSAGGGQDIGFIEDGDYWTESPIALNNTTAVTFRVASANSGGRIEVRWNAANGPLLGTATVPGTGAWQTYTDVTAALGNVPGGSGKIYYVARNPSGKTGPGALMNVNWMVFTGAGVGTPGTPGGTGGISLKAHANGKFVTADNAGAAPLIANRDAVGPWETFDEIDLGGGNIALRAHANNQYVTAENAGAAALIANRATAGSWETFQLVHNADGSVSLKATVNGKYVTAESGGAQPLIANRTAIGPWEEFDLATV</sequence>
<dbReference type="InterPro" id="IPR000601">
    <property type="entry name" value="PKD_dom"/>
</dbReference>
<gene>
    <name evidence="6" type="ORF">HCN08_28740</name>
</gene>
<dbReference type="InterPro" id="IPR005084">
    <property type="entry name" value="CBM6"/>
</dbReference>
<dbReference type="SUPFAM" id="SSF50952">
    <property type="entry name" value="Soluble quinoprotein glucose dehydrogenase"/>
    <property type="match status" value="1"/>
</dbReference>
<keyword evidence="3" id="KW-1133">Transmembrane helix</keyword>
<evidence type="ECO:0000313" key="7">
    <source>
        <dbReference type="Proteomes" id="UP000734511"/>
    </source>
</evidence>
<dbReference type="Gene3D" id="2.120.10.30">
    <property type="entry name" value="TolB, C-terminal domain"/>
    <property type="match status" value="1"/>
</dbReference>
<dbReference type="InterPro" id="IPR012938">
    <property type="entry name" value="Glc/Sorbosone_DH"/>
</dbReference>
<dbReference type="Pfam" id="PF07995">
    <property type="entry name" value="GSDH"/>
    <property type="match status" value="1"/>
</dbReference>
<dbReference type="PROSITE" id="PS51175">
    <property type="entry name" value="CBM6"/>
    <property type="match status" value="1"/>
</dbReference>
<dbReference type="InterPro" id="IPR011042">
    <property type="entry name" value="6-blade_b-propeller_TolB-like"/>
</dbReference>
<name>A0ABX0ZVY3_9ACTN</name>
<evidence type="ECO:0000256" key="2">
    <source>
        <dbReference type="SAM" id="MobiDB-lite"/>
    </source>
</evidence>
<keyword evidence="7" id="KW-1185">Reference proteome</keyword>
<dbReference type="SUPFAM" id="SSF50405">
    <property type="entry name" value="Actin-crosslinking proteins"/>
    <property type="match status" value="2"/>
</dbReference>
<comment type="caution">
    <text evidence="6">The sequence shown here is derived from an EMBL/GenBank/DDBJ whole genome shotgun (WGS) entry which is preliminary data.</text>
</comment>
<dbReference type="Pfam" id="PF18911">
    <property type="entry name" value="PKD_4"/>
    <property type="match status" value="1"/>
</dbReference>
<dbReference type="Gene3D" id="2.60.40.10">
    <property type="entry name" value="Immunoglobulins"/>
    <property type="match status" value="1"/>
</dbReference>
<dbReference type="Pfam" id="PF03422">
    <property type="entry name" value="CBM_6"/>
    <property type="match status" value="1"/>
</dbReference>
<dbReference type="InterPro" id="IPR006584">
    <property type="entry name" value="Cellulose-bd_IV"/>
</dbReference>
<organism evidence="6 7">
    <name type="scientific">Actinacidiphila epipremni</name>
    <dbReference type="NCBI Taxonomy" id="2053013"/>
    <lineage>
        <taxon>Bacteria</taxon>
        <taxon>Bacillati</taxon>
        <taxon>Actinomycetota</taxon>
        <taxon>Actinomycetes</taxon>
        <taxon>Kitasatosporales</taxon>
        <taxon>Streptomycetaceae</taxon>
        <taxon>Actinacidiphila</taxon>
    </lineage>
</organism>
<reference evidence="6 7" key="1">
    <citation type="submission" date="2020-03" db="EMBL/GenBank/DDBJ databases">
        <title>WGS of actinomycetes isolated from Thailand.</title>
        <authorList>
            <person name="Thawai C."/>
        </authorList>
    </citation>
    <scope>NUCLEOTIDE SEQUENCE [LARGE SCALE GENOMIC DNA]</scope>
    <source>
        <strain evidence="6 7">PRB2-1</strain>
    </source>
</reference>
<dbReference type="InterPro" id="IPR013783">
    <property type="entry name" value="Ig-like_fold"/>
</dbReference>
<keyword evidence="1" id="KW-0732">Signal</keyword>
<evidence type="ECO:0000313" key="6">
    <source>
        <dbReference type="EMBL" id="NJP47361.1"/>
    </source>
</evidence>